<dbReference type="Pfam" id="PF00271">
    <property type="entry name" value="Helicase_C"/>
    <property type="match status" value="1"/>
</dbReference>
<dbReference type="PROSITE" id="PS51194">
    <property type="entry name" value="HELICASE_CTER"/>
    <property type="match status" value="1"/>
</dbReference>
<keyword evidence="1" id="KW-0378">Hydrolase</keyword>
<dbReference type="Gene3D" id="3.40.50.10810">
    <property type="entry name" value="Tandem AAA-ATPase domain"/>
    <property type="match status" value="1"/>
</dbReference>
<dbReference type="Gene3D" id="3.40.50.300">
    <property type="entry name" value="P-loop containing nucleotide triphosphate hydrolases"/>
    <property type="match status" value="1"/>
</dbReference>
<dbReference type="RefSeq" id="YP_010098420.1">
    <property type="nucleotide sequence ID" value="NC_055767.1"/>
</dbReference>
<evidence type="ECO:0000313" key="4">
    <source>
        <dbReference type="EMBL" id="AYB69790.1"/>
    </source>
</evidence>
<evidence type="ECO:0000259" key="3">
    <source>
        <dbReference type="PROSITE" id="PS51194"/>
    </source>
</evidence>
<dbReference type="PANTHER" id="PTHR45629">
    <property type="entry name" value="SNF2/RAD54 FAMILY MEMBER"/>
    <property type="match status" value="1"/>
</dbReference>
<dbReference type="PANTHER" id="PTHR45629:SF7">
    <property type="entry name" value="DNA EXCISION REPAIR PROTEIN ERCC-6-RELATED"/>
    <property type="match status" value="1"/>
</dbReference>
<dbReference type="GO" id="GO:0005524">
    <property type="term" value="F:ATP binding"/>
    <property type="evidence" value="ECO:0007669"/>
    <property type="project" value="InterPro"/>
</dbReference>
<sequence>MGAIELESDNPSVLERIEALRAGELWAELADDDSSPTSIEVWWPTGMRATEREVMKERLKDLGGTKLAAGGGSLPLTLTNCKALRQTFGERLSISEGLNEWALDEIDRLGAIENFSSASSDAVLSEHFHSDLPAISRVVHAYQRAGIAFLTHTRYALLADHPGLGKTLQTIGAMAEAQLTGDILVAAPSIAVATTWPDELALWAPSEECIPVMGTGPKRKKILDDLGPAPTNRRRWIIINLEMMRSEWVKPTQVRRPHKRTGKMGLFNEPGWWDHKYPQLHEREWSAFVVDESHRCLICHSATPQSQTQVRAGAGMIKVADNGMRIALSGTPFRGKPENLWGTLNWLDSKKYHAYYTWLQQWFHVLGDVRSSEGKRGNVEVAGLDETKAKLFYEDIAPIMLRRTKKEVRAELPDKLYAGTPLPHPDTGIIDENSPVGHWLEMSPKQAKAYHEIAEQAETMLDSGILVANSFLAELTRLKQFAICHGDIQTYLKDGEEAYRFLPKMPSAKFDWLVDFLDTLGINKHSSIEPDEEERKVVVASQFTSILDMFEIELNRIGIECLKVTGKVSQAQRKANKDRWQQPGGPRVFLLNTQAGGVSLTLDAADDLVFLDETWIPDEQEQVEDRIHRVSRIHQVTIHYLRTIGTVEENIAFTAGNRERLTKLLIDGQRGVNFAKALLTPIKREKAA</sequence>
<dbReference type="InterPro" id="IPR000330">
    <property type="entry name" value="SNF2_N"/>
</dbReference>
<dbReference type="KEGG" id="vg:65116093"/>
<dbReference type="InterPro" id="IPR001650">
    <property type="entry name" value="Helicase_C-like"/>
</dbReference>
<evidence type="ECO:0000313" key="5">
    <source>
        <dbReference type="Proteomes" id="UP000282667"/>
    </source>
</evidence>
<dbReference type="SMART" id="SM00487">
    <property type="entry name" value="DEXDc"/>
    <property type="match status" value="1"/>
</dbReference>
<evidence type="ECO:0000256" key="1">
    <source>
        <dbReference type="ARBA" id="ARBA00022801"/>
    </source>
</evidence>
<accession>A0A385UFU0</accession>
<dbReference type="InterPro" id="IPR049730">
    <property type="entry name" value="SNF2/RAD54-like_C"/>
</dbReference>
<dbReference type="Proteomes" id="UP000282667">
    <property type="component" value="Segment"/>
</dbReference>
<dbReference type="EMBL" id="MH727552">
    <property type="protein sequence ID" value="AYB69790.1"/>
    <property type="molecule type" value="Genomic_DNA"/>
</dbReference>
<name>A0A385UFU0_9CAUD</name>
<feature type="domain" description="Helicase ATP-binding" evidence="2">
    <location>
        <begin position="147"/>
        <end position="350"/>
    </location>
</feature>
<dbReference type="InterPro" id="IPR038718">
    <property type="entry name" value="SNF2-like_sf"/>
</dbReference>
<dbReference type="SMART" id="SM00490">
    <property type="entry name" value="HELICc"/>
    <property type="match status" value="1"/>
</dbReference>
<keyword evidence="5" id="KW-1185">Reference proteome</keyword>
<dbReference type="GO" id="GO:0016787">
    <property type="term" value="F:hydrolase activity"/>
    <property type="evidence" value="ECO:0007669"/>
    <property type="project" value="UniProtKB-KW"/>
</dbReference>
<feature type="domain" description="Helicase C-terminal" evidence="3">
    <location>
        <begin position="516"/>
        <end position="680"/>
    </location>
</feature>
<dbReference type="CDD" id="cd18793">
    <property type="entry name" value="SF2_C_SNF"/>
    <property type="match status" value="1"/>
</dbReference>
<dbReference type="InterPro" id="IPR014001">
    <property type="entry name" value="Helicase_ATP-bd"/>
</dbReference>
<evidence type="ECO:0000259" key="2">
    <source>
        <dbReference type="PROSITE" id="PS51192"/>
    </source>
</evidence>
<dbReference type="GO" id="GO:0004386">
    <property type="term" value="F:helicase activity"/>
    <property type="evidence" value="ECO:0007669"/>
    <property type="project" value="UniProtKB-KW"/>
</dbReference>
<dbReference type="InterPro" id="IPR050496">
    <property type="entry name" value="SNF2_RAD54_helicase_repair"/>
</dbReference>
<protein>
    <submittedName>
        <fullName evidence="4">DNA helicase</fullName>
    </submittedName>
</protein>
<reference evidence="4 5" key="1">
    <citation type="submission" date="2018-08" db="EMBL/GenBank/DDBJ databases">
        <authorList>
            <person name="Ardery S.C."/>
            <person name="Daly K.B."/>
            <person name="Whitehead I.W."/>
            <person name="Huttelmaier S.A."/>
            <person name="Tobiason D.M."/>
            <person name="Delesalle V.A."/>
            <person name="Garlena R.A."/>
            <person name="Russell D.A."/>
            <person name="Pope W.H."/>
            <person name="Jacobs-Sera D."/>
            <person name="Hatfull G.F."/>
        </authorList>
    </citation>
    <scope>NUCLEOTIDE SEQUENCE [LARGE SCALE GENOMIC DNA]</scope>
</reference>
<dbReference type="PROSITE" id="PS51192">
    <property type="entry name" value="HELICASE_ATP_BIND_1"/>
    <property type="match status" value="1"/>
</dbReference>
<dbReference type="SUPFAM" id="SSF52540">
    <property type="entry name" value="P-loop containing nucleoside triphosphate hydrolases"/>
    <property type="match status" value="2"/>
</dbReference>
<proteinExistence type="predicted"/>
<dbReference type="InterPro" id="IPR027417">
    <property type="entry name" value="P-loop_NTPase"/>
</dbReference>
<gene>
    <name evidence="4" type="primary">72</name>
    <name evidence="4" type="ORF">SEA_KIDNEYBEAN_72</name>
</gene>
<dbReference type="Pfam" id="PF00176">
    <property type="entry name" value="SNF2-rel_dom"/>
    <property type="match status" value="1"/>
</dbReference>
<keyword evidence="4" id="KW-0067">ATP-binding</keyword>
<dbReference type="GeneID" id="65116093"/>
<keyword evidence="4" id="KW-0547">Nucleotide-binding</keyword>
<keyword evidence="4" id="KW-0347">Helicase</keyword>
<organism evidence="4 5">
    <name type="scientific">Gordonia phage KidneyBean</name>
    <dbReference type="NCBI Taxonomy" id="2301603"/>
    <lineage>
        <taxon>Viruses</taxon>
        <taxon>Duplodnaviria</taxon>
        <taxon>Heunggongvirae</taxon>
        <taxon>Uroviricota</taxon>
        <taxon>Caudoviricetes</taxon>
        <taxon>Zierdtviridae</taxon>
        <taxon>Emilbogenvirinae</taxon>
        <taxon>Foxborovirus</taxon>
        <taxon>Foxborovirus kidneybean</taxon>
    </lineage>
</organism>